<evidence type="ECO:0000313" key="2">
    <source>
        <dbReference type="Proteomes" id="UP000285317"/>
    </source>
</evidence>
<dbReference type="RefSeq" id="WP_127886789.1">
    <property type="nucleotide sequence ID" value="NZ_CP028137.1"/>
</dbReference>
<gene>
    <name evidence="1" type="ORF">C1I64_07480</name>
</gene>
<reference evidence="1 2" key="1">
    <citation type="submission" date="2018-03" db="EMBL/GenBank/DDBJ databases">
        <title>Bacteriophage NCPPB3778 and a type I-E CRISPR drive the evolution of the US Biological Select Agent, Rathayibacter toxicus.</title>
        <authorList>
            <person name="Davis E.W.II."/>
            <person name="Tabima J.F."/>
            <person name="Weisberg A.J."/>
            <person name="Dantas Lopes L."/>
            <person name="Wiseman M.S."/>
            <person name="Wiseman M.S."/>
            <person name="Pupko T."/>
            <person name="Belcher M.S."/>
            <person name="Sechler A.J."/>
            <person name="Tancos M.A."/>
            <person name="Schroeder B.K."/>
            <person name="Murray T.D."/>
            <person name="Luster D.G."/>
            <person name="Schneider W.L."/>
            <person name="Rogers E."/>
            <person name="Andreote F.D."/>
            <person name="Grunwald N.J."/>
            <person name="Putnam M.L."/>
            <person name="Chang J.H."/>
        </authorList>
    </citation>
    <scope>NUCLEOTIDE SEQUENCE [LARGE SCALE GENOMIC DNA]</scope>
    <source>
        <strain evidence="1 2">DSM 15932</strain>
    </source>
</reference>
<name>A0A3Q9UY39_9MICO</name>
<organism evidence="1 2">
    <name type="scientific">Rathayibacter festucae DSM 15932</name>
    <dbReference type="NCBI Taxonomy" id="1328866"/>
    <lineage>
        <taxon>Bacteria</taxon>
        <taxon>Bacillati</taxon>
        <taxon>Actinomycetota</taxon>
        <taxon>Actinomycetes</taxon>
        <taxon>Micrococcales</taxon>
        <taxon>Microbacteriaceae</taxon>
        <taxon>Rathayibacter</taxon>
    </lineage>
</organism>
<dbReference type="Proteomes" id="UP000285317">
    <property type="component" value="Chromosome"/>
</dbReference>
<proteinExistence type="predicted"/>
<sequence length="98" mass="11014">MSSTRCYIEEYENERGQVSARLREKVTGRKVDLGLASAAAKSDFLQFLSAAVPHRAEMPDVFTKDGDADFVVVSGDVDFDAPDEIRFHFNDRLSYTYA</sequence>
<dbReference type="KEGG" id="rfs:C1I64_07480"/>
<evidence type="ECO:0000313" key="1">
    <source>
        <dbReference type="EMBL" id="AZZ51907.1"/>
    </source>
</evidence>
<dbReference type="AlphaFoldDB" id="A0A3Q9UY39"/>
<accession>A0A3Q9UY39</accession>
<dbReference type="EMBL" id="CP028137">
    <property type="protein sequence ID" value="AZZ51907.1"/>
    <property type="molecule type" value="Genomic_DNA"/>
</dbReference>
<protein>
    <submittedName>
        <fullName evidence="1">Uncharacterized protein</fullName>
    </submittedName>
</protein>